<dbReference type="EMBL" id="JACJQH010000037">
    <property type="protein sequence ID" value="MBD2198159.1"/>
    <property type="molecule type" value="Genomic_DNA"/>
</dbReference>
<evidence type="ECO:0000259" key="2">
    <source>
        <dbReference type="Pfam" id="PF01471"/>
    </source>
</evidence>
<evidence type="ECO:0000256" key="1">
    <source>
        <dbReference type="SAM" id="MobiDB-lite"/>
    </source>
</evidence>
<comment type="caution">
    <text evidence="3">The sequence shown here is derived from an EMBL/GenBank/DDBJ whole genome shotgun (WGS) entry which is preliminary data.</text>
</comment>
<dbReference type="InterPro" id="IPR036365">
    <property type="entry name" value="PGBD-like_sf"/>
</dbReference>
<keyword evidence="4" id="KW-1185">Reference proteome</keyword>
<dbReference type="Proteomes" id="UP000658514">
    <property type="component" value="Unassembled WGS sequence"/>
</dbReference>
<reference evidence="3 4" key="1">
    <citation type="journal article" date="2020" name="ISME J.">
        <title>Comparative genomics reveals insights into cyanobacterial evolution and habitat adaptation.</title>
        <authorList>
            <person name="Chen M.Y."/>
            <person name="Teng W.K."/>
            <person name="Zhao L."/>
            <person name="Hu C.X."/>
            <person name="Zhou Y.K."/>
            <person name="Han B.P."/>
            <person name="Song L.R."/>
            <person name="Shu W.S."/>
        </authorList>
    </citation>
    <scope>NUCLEOTIDE SEQUENCE [LARGE SCALE GENOMIC DNA]</scope>
    <source>
        <strain evidence="3 4">FACHB-288</strain>
    </source>
</reference>
<feature type="compositionally biased region" description="Polar residues" evidence="1">
    <location>
        <begin position="18"/>
        <end position="35"/>
    </location>
</feature>
<evidence type="ECO:0000313" key="3">
    <source>
        <dbReference type="EMBL" id="MBD2198159.1"/>
    </source>
</evidence>
<sequence length="567" mass="62888">MGDVDRKVARRRMFAAQKANTSSSANPSLVSPHTPTLANPVRGFGSLTNNAIQTAIADSTHQQAQSSGEESLLSPTIKPSTFARDFSRIPLHRPQGEATNGVVTPLMSNVATIQRATDNDATKKVNKDYSARFEGDRKLEKISDGTETINKGSNNIQVVKMQQALIDMGYKLPKYGVDGIFGKETQTALKEFQHDATIPETGVFDQATIAAMNAKFDTRQPYIDNAVFDPADPKKGIRNLNNRDRKAVNDALKPAQGVGGKSATFQEEVGGKKYGDEIRDRLTKVIKFLHKDLFEDKEPLRADPKKNFHDWNVLESTAEASKDVTDNLYSSYATGPKMTQAAGNFVDQWEDEVARNSALSPAEKKQKATDKVNYLIVSNCSKINADHSAVPSDTKETAILKPIVESFVDSPAKVQTMLDLDIGWEGAQLEGVVYLQRYKQATDEKNRAQLWELFHTCIHEYIHSLAHDDYQKYAQKFKNKGDDVRYNTLIEGFCDFFTENVRKTVKITNPLRQKVEGPYYDAKAPAPTINPGVYPSIAQAEQVVSIVGIRNAQAAYFQGQVKLIGDK</sequence>
<dbReference type="InterPro" id="IPR002477">
    <property type="entry name" value="Peptidoglycan-bd-like"/>
</dbReference>
<dbReference type="Pfam" id="PF01471">
    <property type="entry name" value="PG_binding_1"/>
    <property type="match status" value="1"/>
</dbReference>
<feature type="region of interest" description="Disordered" evidence="1">
    <location>
        <begin position="16"/>
        <end position="35"/>
    </location>
</feature>
<gene>
    <name evidence="3" type="ORF">H6G24_22060</name>
</gene>
<name>A0ABR8AEH4_9CYAN</name>
<dbReference type="SUPFAM" id="SSF47090">
    <property type="entry name" value="PGBD-like"/>
    <property type="match status" value="1"/>
</dbReference>
<dbReference type="InterPro" id="IPR036366">
    <property type="entry name" value="PGBDSf"/>
</dbReference>
<organism evidence="3 4">
    <name type="scientific">Calothrix parietina FACHB-288</name>
    <dbReference type="NCBI Taxonomy" id="2692896"/>
    <lineage>
        <taxon>Bacteria</taxon>
        <taxon>Bacillati</taxon>
        <taxon>Cyanobacteriota</taxon>
        <taxon>Cyanophyceae</taxon>
        <taxon>Nostocales</taxon>
        <taxon>Calotrichaceae</taxon>
        <taxon>Calothrix</taxon>
    </lineage>
</organism>
<dbReference type="Gene3D" id="1.10.101.10">
    <property type="entry name" value="PGBD-like superfamily/PGBD"/>
    <property type="match status" value="1"/>
</dbReference>
<proteinExistence type="predicted"/>
<dbReference type="RefSeq" id="WP_190547107.1">
    <property type="nucleotide sequence ID" value="NZ_CAWPNO010000070.1"/>
</dbReference>
<feature type="domain" description="Peptidoglycan binding-like" evidence="2">
    <location>
        <begin position="157"/>
        <end position="212"/>
    </location>
</feature>
<protein>
    <submittedName>
        <fullName evidence="3">Peptidoglycan-binding protein</fullName>
    </submittedName>
</protein>
<accession>A0ABR8AEH4</accession>
<evidence type="ECO:0000313" key="4">
    <source>
        <dbReference type="Proteomes" id="UP000658514"/>
    </source>
</evidence>